<protein>
    <recommendedName>
        <fullName evidence="9">4,4'-diaponeurosporenoate glycosyltransferase</fullName>
    </recommendedName>
</protein>
<reference evidence="12 13" key="1">
    <citation type="submission" date="2018-11" db="EMBL/GenBank/DDBJ databases">
        <title>Sequencing the genomes of 1000 actinobacteria strains.</title>
        <authorList>
            <person name="Klenk H.-P."/>
        </authorList>
    </citation>
    <scope>NUCLEOTIDE SEQUENCE [LARGE SCALE GENOMIC DNA]</scope>
    <source>
        <strain evidence="12 13">DSM 10546</strain>
    </source>
</reference>
<dbReference type="InterPro" id="IPR029044">
    <property type="entry name" value="Nucleotide-diphossugar_trans"/>
</dbReference>
<organism evidence="12 13">
    <name type="scientific">Luteococcus japonicus</name>
    <dbReference type="NCBI Taxonomy" id="33984"/>
    <lineage>
        <taxon>Bacteria</taxon>
        <taxon>Bacillati</taxon>
        <taxon>Actinomycetota</taxon>
        <taxon>Actinomycetes</taxon>
        <taxon>Propionibacteriales</taxon>
        <taxon>Propionibacteriaceae</taxon>
        <taxon>Luteococcus</taxon>
    </lineage>
</organism>
<dbReference type="GO" id="GO:0005886">
    <property type="term" value="C:plasma membrane"/>
    <property type="evidence" value="ECO:0007669"/>
    <property type="project" value="UniProtKB-SubCell"/>
</dbReference>
<comment type="caution">
    <text evidence="12">The sequence shown here is derived from an EMBL/GenBank/DDBJ whole genome shotgun (WGS) entry which is preliminary data.</text>
</comment>
<proteinExistence type="inferred from homology"/>
<keyword evidence="2" id="KW-1003">Cell membrane</keyword>
<dbReference type="Pfam" id="PF00535">
    <property type="entry name" value="Glycos_transf_2"/>
    <property type="match status" value="1"/>
</dbReference>
<dbReference type="SUPFAM" id="SSF53448">
    <property type="entry name" value="Nucleotide-diphospho-sugar transferases"/>
    <property type="match status" value="1"/>
</dbReference>
<dbReference type="Gene3D" id="3.90.550.10">
    <property type="entry name" value="Spore Coat Polysaccharide Biosynthesis Protein SpsA, Chain A"/>
    <property type="match status" value="1"/>
</dbReference>
<evidence type="ECO:0000256" key="4">
    <source>
        <dbReference type="ARBA" id="ARBA00022679"/>
    </source>
</evidence>
<dbReference type="EMBL" id="RKHG01000001">
    <property type="protein sequence ID" value="ROR52949.1"/>
    <property type="molecule type" value="Genomic_DNA"/>
</dbReference>
<dbReference type="PANTHER" id="PTHR43646">
    <property type="entry name" value="GLYCOSYLTRANSFERASE"/>
    <property type="match status" value="1"/>
</dbReference>
<evidence type="ECO:0000256" key="6">
    <source>
        <dbReference type="ARBA" id="ARBA00037281"/>
    </source>
</evidence>
<dbReference type="GO" id="GO:0016757">
    <property type="term" value="F:glycosyltransferase activity"/>
    <property type="evidence" value="ECO:0007669"/>
    <property type="project" value="UniProtKB-KW"/>
</dbReference>
<keyword evidence="4 12" id="KW-0808">Transferase</keyword>
<dbReference type="PANTHER" id="PTHR43646:SF2">
    <property type="entry name" value="GLYCOSYLTRANSFERASE 2-LIKE DOMAIN-CONTAINING PROTEIN"/>
    <property type="match status" value="1"/>
</dbReference>
<evidence type="ECO:0000256" key="1">
    <source>
        <dbReference type="ARBA" id="ARBA00004236"/>
    </source>
</evidence>
<comment type="pathway">
    <text evidence="7">Carotenoid biosynthesis; staphyloxanthin biosynthesis; staphyloxanthin from farnesyl diphosphate: step 4/5.</text>
</comment>
<evidence type="ECO:0000256" key="2">
    <source>
        <dbReference type="ARBA" id="ARBA00022475"/>
    </source>
</evidence>
<comment type="function">
    <text evidence="6">Catalyzes the glycosylation of 4,4'-diaponeurosporenoate, i.e. the esterification of glucose at the C1'' position with the carboxyl group of 4,4'-diaponeurosporenic acid, to form glycosyl-4,4'-diaponeurosporenoate. This is a step in the biosynthesis of staphyloxanthin, an orange pigment present in most staphylococci strains.</text>
</comment>
<evidence type="ECO:0000259" key="11">
    <source>
        <dbReference type="Pfam" id="PF00535"/>
    </source>
</evidence>
<dbReference type="InterPro" id="IPR001173">
    <property type="entry name" value="Glyco_trans_2-like"/>
</dbReference>
<accession>A0A3N1ZPW8</accession>
<dbReference type="Proteomes" id="UP000275749">
    <property type="component" value="Unassembled WGS sequence"/>
</dbReference>
<evidence type="ECO:0000313" key="12">
    <source>
        <dbReference type="EMBL" id="ROR52949.1"/>
    </source>
</evidence>
<keyword evidence="3" id="KW-0328">Glycosyltransferase</keyword>
<gene>
    <name evidence="12" type="ORF">EDD41_0066</name>
</gene>
<keyword evidence="5" id="KW-0472">Membrane</keyword>
<evidence type="ECO:0000256" key="3">
    <source>
        <dbReference type="ARBA" id="ARBA00022676"/>
    </source>
</evidence>
<evidence type="ECO:0000256" key="7">
    <source>
        <dbReference type="ARBA" id="ARBA00037904"/>
    </source>
</evidence>
<comment type="subcellular location">
    <subcellularLocation>
        <location evidence="1">Cell membrane</location>
    </subcellularLocation>
</comment>
<feature type="domain" description="Glycosyltransferase 2-like" evidence="11">
    <location>
        <begin position="26"/>
        <end position="164"/>
    </location>
</feature>
<sequence length="264" mass="28300">MSALARMSAARGPDERGHPTRVTSLTVVVPACNEQDALPGTLKHLDGAVVALAAIRPDVVVRRLVVLDGCTDRSAEVARAHGCDTLPVTVRNVGAARRAGVDWALAQHGTEDPRSLWIACTDADTHVPRNWLDEQVRCATAGIDVLVGTVVPDGRLDPGRMRAWLQRHDLREGHHHVHGANLGFRASAYLAVGGFAAIGAHEDVDLVERLRRQQGVVVSSTDRHRVVTSSRLRGRAPAGFSRYLKALPTQDSLCEDDAAGQAGP</sequence>
<comment type="similarity">
    <text evidence="8">Belongs to the glycosyltransferase 2 family. CrtQ subfamily.</text>
</comment>
<evidence type="ECO:0000256" key="8">
    <source>
        <dbReference type="ARBA" id="ARBA00038120"/>
    </source>
</evidence>
<evidence type="ECO:0000256" key="9">
    <source>
        <dbReference type="ARBA" id="ARBA00040345"/>
    </source>
</evidence>
<evidence type="ECO:0000256" key="10">
    <source>
        <dbReference type="SAM" id="MobiDB-lite"/>
    </source>
</evidence>
<name>A0A3N1ZPW8_9ACTN</name>
<evidence type="ECO:0000313" key="13">
    <source>
        <dbReference type="Proteomes" id="UP000275749"/>
    </source>
</evidence>
<evidence type="ECO:0000256" key="5">
    <source>
        <dbReference type="ARBA" id="ARBA00023136"/>
    </source>
</evidence>
<feature type="region of interest" description="Disordered" evidence="10">
    <location>
        <begin position="1"/>
        <end position="20"/>
    </location>
</feature>
<dbReference type="AlphaFoldDB" id="A0A3N1ZPW8"/>